<dbReference type="AlphaFoldDB" id="A0A397IUQ3"/>
<protein>
    <submittedName>
        <fullName evidence="2">Uncharacterized protein</fullName>
    </submittedName>
</protein>
<feature type="region of interest" description="Disordered" evidence="1">
    <location>
        <begin position="27"/>
        <end position="46"/>
    </location>
</feature>
<proteinExistence type="predicted"/>
<dbReference type="Proteomes" id="UP000266861">
    <property type="component" value="Unassembled WGS sequence"/>
</dbReference>
<reference evidence="2 3" key="1">
    <citation type="submission" date="2018-08" db="EMBL/GenBank/DDBJ databases">
        <title>Genome and evolution of the arbuscular mycorrhizal fungus Diversispora epigaea (formerly Glomus versiforme) and its bacterial endosymbionts.</title>
        <authorList>
            <person name="Sun X."/>
            <person name="Fei Z."/>
            <person name="Harrison M."/>
        </authorList>
    </citation>
    <scope>NUCLEOTIDE SEQUENCE [LARGE SCALE GENOMIC DNA]</scope>
    <source>
        <strain evidence="2 3">IT104</strain>
    </source>
</reference>
<evidence type="ECO:0000256" key="1">
    <source>
        <dbReference type="SAM" id="MobiDB-lite"/>
    </source>
</evidence>
<organism evidence="2 3">
    <name type="scientific">Diversispora epigaea</name>
    <dbReference type="NCBI Taxonomy" id="1348612"/>
    <lineage>
        <taxon>Eukaryota</taxon>
        <taxon>Fungi</taxon>
        <taxon>Fungi incertae sedis</taxon>
        <taxon>Mucoromycota</taxon>
        <taxon>Glomeromycotina</taxon>
        <taxon>Glomeromycetes</taxon>
        <taxon>Diversisporales</taxon>
        <taxon>Diversisporaceae</taxon>
        <taxon>Diversispora</taxon>
    </lineage>
</organism>
<accession>A0A397IUQ3</accession>
<evidence type="ECO:0000313" key="2">
    <source>
        <dbReference type="EMBL" id="RHZ76360.1"/>
    </source>
</evidence>
<comment type="caution">
    <text evidence="2">The sequence shown here is derived from an EMBL/GenBank/DDBJ whole genome shotgun (WGS) entry which is preliminary data.</text>
</comment>
<evidence type="ECO:0000313" key="3">
    <source>
        <dbReference type="Proteomes" id="UP000266861"/>
    </source>
</evidence>
<sequence length="70" mass="7696">MLSIANPNIAREQRCKVKKKSVLNYLTSSSSSESGSGSEFESGSNNKMATYITRAKKPFRQTNSAFPVSF</sequence>
<keyword evidence="3" id="KW-1185">Reference proteome</keyword>
<gene>
    <name evidence="2" type="ORF">Glove_198g79</name>
</gene>
<name>A0A397IUQ3_9GLOM</name>
<dbReference type="EMBL" id="PQFF01000186">
    <property type="protein sequence ID" value="RHZ76360.1"/>
    <property type="molecule type" value="Genomic_DNA"/>
</dbReference>
<feature type="compositionally biased region" description="Low complexity" evidence="1">
    <location>
        <begin position="28"/>
        <end position="44"/>
    </location>
</feature>